<dbReference type="InterPro" id="IPR004294">
    <property type="entry name" value="Carotenoid_Oase"/>
</dbReference>
<feature type="binding site" evidence="5">
    <location>
        <position position="485"/>
    </location>
    <ligand>
        <name>Fe cation</name>
        <dbReference type="ChEBI" id="CHEBI:24875"/>
        <note>catalytic</note>
    </ligand>
</feature>
<feature type="binding site" evidence="5">
    <location>
        <position position="246"/>
    </location>
    <ligand>
        <name>Fe cation</name>
        <dbReference type="ChEBI" id="CHEBI:24875"/>
        <note>catalytic</note>
    </ligand>
</feature>
<evidence type="ECO:0000256" key="1">
    <source>
        <dbReference type="ARBA" id="ARBA00006787"/>
    </source>
</evidence>
<keyword evidence="2 5" id="KW-0479">Metal-binding</keyword>
<name>A0A1K2HRZ7_9NEIS</name>
<dbReference type="EMBL" id="FPKR01000014">
    <property type="protein sequence ID" value="SFZ79042.1"/>
    <property type="molecule type" value="Genomic_DNA"/>
</dbReference>
<evidence type="ECO:0000256" key="4">
    <source>
        <dbReference type="ARBA" id="ARBA00023004"/>
    </source>
</evidence>
<evidence type="ECO:0000313" key="6">
    <source>
        <dbReference type="EMBL" id="SFZ79042.1"/>
    </source>
</evidence>
<feature type="binding site" evidence="5">
    <location>
        <position position="309"/>
    </location>
    <ligand>
        <name>Fe cation</name>
        <dbReference type="ChEBI" id="CHEBI:24875"/>
        <note>catalytic</note>
    </ligand>
</feature>
<dbReference type="AlphaFoldDB" id="A0A1K2HRZ7"/>
<dbReference type="STRING" id="1121279.SAMN02745887_03342"/>
<proteinExistence type="inferred from homology"/>
<protein>
    <submittedName>
        <fullName evidence="6">Carotenoid cleavage dioxygenase</fullName>
    </submittedName>
</protein>
<gene>
    <name evidence="6" type="ORF">SAMN02745887_03342</name>
</gene>
<dbReference type="PANTHER" id="PTHR10543:SF89">
    <property type="entry name" value="CAROTENOID 9,10(9',10')-CLEAVAGE DIOXYGENASE 1"/>
    <property type="match status" value="1"/>
</dbReference>
<dbReference type="OrthoDB" id="6636843at2"/>
<evidence type="ECO:0000256" key="2">
    <source>
        <dbReference type="ARBA" id="ARBA00022723"/>
    </source>
</evidence>
<evidence type="ECO:0000256" key="3">
    <source>
        <dbReference type="ARBA" id="ARBA00023002"/>
    </source>
</evidence>
<reference evidence="6 7" key="1">
    <citation type="submission" date="2016-11" db="EMBL/GenBank/DDBJ databases">
        <authorList>
            <person name="Jaros S."/>
            <person name="Januszkiewicz K."/>
            <person name="Wedrychowicz H."/>
        </authorList>
    </citation>
    <scope>NUCLEOTIDE SEQUENCE [LARGE SCALE GENOMIC DNA]</scope>
    <source>
        <strain evidence="6 7">DSM 18899</strain>
    </source>
</reference>
<comment type="cofactor">
    <cofactor evidence="5">
        <name>Fe(2+)</name>
        <dbReference type="ChEBI" id="CHEBI:29033"/>
    </cofactor>
    <text evidence="5">Binds 1 Fe(2+) ion per subunit.</text>
</comment>
<dbReference type="GO" id="GO:0046872">
    <property type="term" value="F:metal ion binding"/>
    <property type="evidence" value="ECO:0007669"/>
    <property type="project" value="UniProtKB-KW"/>
</dbReference>
<keyword evidence="3" id="KW-0560">Oxidoreductase</keyword>
<organism evidence="6 7">
    <name type="scientific">Chitinimonas taiwanensis DSM 18899</name>
    <dbReference type="NCBI Taxonomy" id="1121279"/>
    <lineage>
        <taxon>Bacteria</taxon>
        <taxon>Pseudomonadati</taxon>
        <taxon>Pseudomonadota</taxon>
        <taxon>Betaproteobacteria</taxon>
        <taxon>Neisseriales</taxon>
        <taxon>Chitinibacteraceae</taxon>
        <taxon>Chitinimonas</taxon>
    </lineage>
</organism>
<dbReference type="Proteomes" id="UP000186513">
    <property type="component" value="Unassembled WGS sequence"/>
</dbReference>
<sequence>MHRRDFLGRGLLGGLALAIPSRARADAGSYASFRAGLRRHPQLAALRGTEQEMLSGRARIHGKWPQALRGSFFRNGPARFERAGERLEHWFDGDGMVHAWRMADGQVQHQARMVRTHKYLAEAEAGQLLYPGFGTWLARRPFANNDTLNSANTNAVPHAGRLYALWEGGSATEIDPHSLATRGIKTWREDLAALPFSAHPKIDAAGRLWNFGALPGSDKLVLWRIEADGSLGKVAVLPVADVAMLHDFAITERYLVFLLPPFSLHPAEQTSFLDQHHWQPERPIRILVVDKADFTLKHSLEMPAAMVFHLGNAFEDGQHIRLDACLYRDARVLDEMRAHMRGEISATPSKARTVLLDLDLARGTVSEQRLLEDGEFPRVADHDIGRRHRRLYLLGESGRNPVGMGSVLSVDLDSGRRDEYVFGPDWLVEEHVPVARPDGRGLWLLGPAFDLARQQTVLNVFDAARISAGPLAQARLPYAAPLGFHGNFLKA</sequence>
<accession>A0A1K2HRZ7</accession>
<dbReference type="PANTHER" id="PTHR10543">
    <property type="entry name" value="BETA-CAROTENE DIOXYGENASE"/>
    <property type="match status" value="1"/>
</dbReference>
<dbReference type="GO" id="GO:0016121">
    <property type="term" value="P:carotene catabolic process"/>
    <property type="evidence" value="ECO:0007669"/>
    <property type="project" value="TreeGrafter"/>
</dbReference>
<evidence type="ECO:0000313" key="7">
    <source>
        <dbReference type="Proteomes" id="UP000186513"/>
    </source>
</evidence>
<evidence type="ECO:0000256" key="5">
    <source>
        <dbReference type="PIRSR" id="PIRSR604294-1"/>
    </source>
</evidence>
<comment type="similarity">
    <text evidence="1">Belongs to the carotenoid oxygenase family.</text>
</comment>
<dbReference type="Pfam" id="PF03055">
    <property type="entry name" value="RPE65"/>
    <property type="match status" value="1"/>
</dbReference>
<keyword evidence="6" id="KW-0223">Dioxygenase</keyword>
<keyword evidence="4 5" id="KW-0408">Iron</keyword>
<dbReference type="GO" id="GO:0010436">
    <property type="term" value="F:carotenoid dioxygenase activity"/>
    <property type="evidence" value="ECO:0007669"/>
    <property type="project" value="TreeGrafter"/>
</dbReference>
<keyword evidence="7" id="KW-1185">Reference proteome</keyword>
<dbReference type="RefSeq" id="WP_072429824.1">
    <property type="nucleotide sequence ID" value="NZ_FPKR01000014.1"/>
</dbReference>
<feature type="binding site" evidence="5">
    <location>
        <position position="199"/>
    </location>
    <ligand>
        <name>Fe cation</name>
        <dbReference type="ChEBI" id="CHEBI:24875"/>
        <note>catalytic</note>
    </ligand>
</feature>